<gene>
    <name evidence="1" type="ORF">Nepgr_006536</name>
</gene>
<evidence type="ECO:0000313" key="1">
    <source>
        <dbReference type="EMBL" id="GMH04696.1"/>
    </source>
</evidence>
<proteinExistence type="predicted"/>
<organism evidence="1 2">
    <name type="scientific">Nepenthes gracilis</name>
    <name type="common">Slender pitcher plant</name>
    <dbReference type="NCBI Taxonomy" id="150966"/>
    <lineage>
        <taxon>Eukaryota</taxon>
        <taxon>Viridiplantae</taxon>
        <taxon>Streptophyta</taxon>
        <taxon>Embryophyta</taxon>
        <taxon>Tracheophyta</taxon>
        <taxon>Spermatophyta</taxon>
        <taxon>Magnoliopsida</taxon>
        <taxon>eudicotyledons</taxon>
        <taxon>Gunneridae</taxon>
        <taxon>Pentapetalae</taxon>
        <taxon>Caryophyllales</taxon>
        <taxon>Nepenthaceae</taxon>
        <taxon>Nepenthes</taxon>
    </lineage>
</organism>
<evidence type="ECO:0000313" key="2">
    <source>
        <dbReference type="Proteomes" id="UP001279734"/>
    </source>
</evidence>
<keyword evidence="2" id="KW-1185">Reference proteome</keyword>
<dbReference type="Proteomes" id="UP001279734">
    <property type="component" value="Unassembled WGS sequence"/>
</dbReference>
<accession>A0AAD3XHP6</accession>
<sequence length="217" mass="23436">MSKDQAALKSLTDADNSSWRRALPLSELSGRLPEVATRTVGIKALAPLVPTADNQGAKAKAKPIPMATLAQFGLPIVDYTLDEESTLGLPVEVAEIIDESCVRSPKFEVDGTVVASGPIEELSPGPLMPEVHKGEGEGDIVDLVPPSIRELKTFLDLPRLGRCPSLRRSTLLCLLKIGLVQWENLISQCDKELSHRDQTLVDQGSRGEGRPTESHPC</sequence>
<name>A0AAD3XHP6_NEPGR</name>
<comment type="caution">
    <text evidence="1">The sequence shown here is derived from an EMBL/GenBank/DDBJ whole genome shotgun (WGS) entry which is preliminary data.</text>
</comment>
<dbReference type="AlphaFoldDB" id="A0AAD3XHP6"/>
<dbReference type="EMBL" id="BSYO01000005">
    <property type="protein sequence ID" value="GMH04696.1"/>
    <property type="molecule type" value="Genomic_DNA"/>
</dbReference>
<reference evidence="1" key="1">
    <citation type="submission" date="2023-05" db="EMBL/GenBank/DDBJ databases">
        <title>Nepenthes gracilis genome sequencing.</title>
        <authorList>
            <person name="Fukushima K."/>
        </authorList>
    </citation>
    <scope>NUCLEOTIDE SEQUENCE</scope>
    <source>
        <strain evidence="1">SING2019-196</strain>
    </source>
</reference>
<protein>
    <submittedName>
        <fullName evidence="1">Uncharacterized protein</fullName>
    </submittedName>
</protein>